<evidence type="ECO:0000256" key="1">
    <source>
        <dbReference type="ARBA" id="ARBA00010716"/>
    </source>
</evidence>
<evidence type="ECO:0000259" key="6">
    <source>
        <dbReference type="Pfam" id="PF01979"/>
    </source>
</evidence>
<evidence type="ECO:0000313" key="7">
    <source>
        <dbReference type="EMBL" id="MFJ5429998.1"/>
    </source>
</evidence>
<dbReference type="EMBL" id="JBIXLL010000006">
    <property type="protein sequence ID" value="MFJ5429998.1"/>
    <property type="molecule type" value="Genomic_DNA"/>
</dbReference>
<keyword evidence="4 5" id="KW-0119">Carbohydrate metabolism</keyword>
<dbReference type="InterPro" id="IPR003764">
    <property type="entry name" value="GlcNAc_6-P_deAcase"/>
</dbReference>
<protein>
    <submittedName>
        <fullName evidence="7">N-acetylglucosamine-6-phosphate deacetylase</fullName>
        <ecNumber evidence="7">3.5.1.25</ecNumber>
    </submittedName>
</protein>
<dbReference type="NCBIfam" id="NF008371">
    <property type="entry name" value="PRK11170.1"/>
    <property type="match status" value="1"/>
</dbReference>
<evidence type="ECO:0000256" key="2">
    <source>
        <dbReference type="ARBA" id="ARBA00022723"/>
    </source>
</evidence>
<dbReference type="PANTHER" id="PTHR11113:SF14">
    <property type="entry name" value="N-ACETYLGLUCOSAMINE-6-PHOSPHATE DEACETYLASE"/>
    <property type="match status" value="1"/>
</dbReference>
<dbReference type="Proteomes" id="UP001617689">
    <property type="component" value="Unassembled WGS sequence"/>
</dbReference>
<keyword evidence="2" id="KW-0479">Metal-binding</keyword>
<dbReference type="RefSeq" id="WP_400396272.1">
    <property type="nucleotide sequence ID" value="NZ_JBIXLL010000006.1"/>
</dbReference>
<dbReference type="EC" id="3.5.1.25" evidence="7"/>
<dbReference type="Gene3D" id="2.30.40.10">
    <property type="entry name" value="Urease, subunit C, domain 1"/>
    <property type="match status" value="1"/>
</dbReference>
<dbReference type="PANTHER" id="PTHR11113">
    <property type="entry name" value="N-ACETYLGLUCOSAMINE-6-PHOSPHATE DEACETYLASE"/>
    <property type="match status" value="1"/>
</dbReference>
<proteinExistence type="inferred from homology"/>
<organism evidence="7 8">
    <name type="scientific">Pectobacterium actinidiae</name>
    <dbReference type="NCBI Taxonomy" id="1507808"/>
    <lineage>
        <taxon>Bacteria</taxon>
        <taxon>Pseudomonadati</taxon>
        <taxon>Pseudomonadota</taxon>
        <taxon>Gammaproteobacteria</taxon>
        <taxon>Enterobacterales</taxon>
        <taxon>Pectobacteriaceae</taxon>
        <taxon>Pectobacterium</taxon>
    </lineage>
</organism>
<dbReference type="SUPFAM" id="SSF51556">
    <property type="entry name" value="Metallo-dependent hydrolases"/>
    <property type="match status" value="1"/>
</dbReference>
<reference evidence="7 8" key="1">
    <citation type="submission" date="2024-10" db="EMBL/GenBank/DDBJ databases">
        <authorList>
            <person name="Lu C.-H."/>
        </authorList>
    </citation>
    <scope>NUCLEOTIDE SEQUENCE [LARGE SCALE GENOMIC DNA]</scope>
    <source>
        <strain evidence="7 8">22ZTDG03-2</strain>
    </source>
</reference>
<dbReference type="Gene3D" id="3.20.20.140">
    <property type="entry name" value="Metal-dependent hydrolases"/>
    <property type="match status" value="1"/>
</dbReference>
<dbReference type="NCBIfam" id="TIGR00221">
    <property type="entry name" value="nagA"/>
    <property type="match status" value="1"/>
</dbReference>
<dbReference type="CDD" id="cd00854">
    <property type="entry name" value="NagA"/>
    <property type="match status" value="1"/>
</dbReference>
<dbReference type="InterPro" id="IPR011059">
    <property type="entry name" value="Metal-dep_hydrolase_composite"/>
</dbReference>
<comment type="similarity">
    <text evidence="1 5">Belongs to the metallo-dependent hydrolases superfamily. NagA family.</text>
</comment>
<accession>A0ABW8GBG0</accession>
<dbReference type="InterPro" id="IPR006680">
    <property type="entry name" value="Amidohydro-rel"/>
</dbReference>
<dbReference type="InterPro" id="IPR032466">
    <property type="entry name" value="Metal_Hydrolase"/>
</dbReference>
<keyword evidence="8" id="KW-1185">Reference proteome</keyword>
<feature type="domain" description="Amidohydrolase-related" evidence="6">
    <location>
        <begin position="50"/>
        <end position="379"/>
    </location>
</feature>
<evidence type="ECO:0000313" key="8">
    <source>
        <dbReference type="Proteomes" id="UP001617689"/>
    </source>
</evidence>
<dbReference type="PIRSF" id="PIRSF038994">
    <property type="entry name" value="NagA"/>
    <property type="match status" value="1"/>
</dbReference>
<evidence type="ECO:0000256" key="5">
    <source>
        <dbReference type="PIRNR" id="PIRNR038994"/>
    </source>
</evidence>
<evidence type="ECO:0000256" key="3">
    <source>
        <dbReference type="ARBA" id="ARBA00022801"/>
    </source>
</evidence>
<sequence length="381" mass="41172">MYALTHSRIFTGHQILDNHAVVIADGLIERVCPLAELPAGIEQHDLGGAFLTPGFIDLQLNGCGGVQFNDSLDTISVKTLELMQQANERSGCTSFLPTLITSSDAFMKHSISVMRDWLAQNQHQALGLHLEGPWLNVIKKGTHDPAFIRKPTQELVGFLCANADTITKITLAPEEVEPSVIRQLTAAGIIVSAGHSNATWEQAKLGFSAGIRFATHLFNAMPYLTGREPGLVGAIYDAPEVYCGIIADGRHVDWANIRNSKRIKGDKLVLVTDATAPAGADIDQFIFAGKTIYYRDGICVDEHGTLSGSALTMIDAVSNSVEHAGIALDEAIRMATLYPARAIGIDKQLGSIESGKVANLTVFNRDYHILKTFVNGNPVWG</sequence>
<gene>
    <name evidence="7" type="primary">nagA</name>
    <name evidence="7" type="ORF">ACIPUP_12640</name>
</gene>
<dbReference type="GO" id="GO:0008448">
    <property type="term" value="F:N-acetylglucosamine-6-phosphate deacetylase activity"/>
    <property type="evidence" value="ECO:0007669"/>
    <property type="project" value="UniProtKB-EC"/>
</dbReference>
<dbReference type="SUPFAM" id="SSF51338">
    <property type="entry name" value="Composite domain of metallo-dependent hydrolases"/>
    <property type="match status" value="1"/>
</dbReference>
<dbReference type="Pfam" id="PF01979">
    <property type="entry name" value="Amidohydro_1"/>
    <property type="match status" value="1"/>
</dbReference>
<comment type="caution">
    <text evidence="7">The sequence shown here is derived from an EMBL/GenBank/DDBJ whole genome shotgun (WGS) entry which is preliminary data.</text>
</comment>
<name>A0ABW8GBG0_9GAMM</name>
<keyword evidence="3 5" id="KW-0378">Hydrolase</keyword>
<evidence type="ECO:0000256" key="4">
    <source>
        <dbReference type="ARBA" id="ARBA00023277"/>
    </source>
</evidence>